<keyword evidence="2" id="KW-1185">Reference proteome</keyword>
<sequence length="155" mass="17643">MGSGIPPRHFTVKLPHGHSDLVSGCFGKSSGFLQCALPEESGRTVAVFNLDSYHSDKWSLKYRLSMGIAFGRDDFLHGDDEGWFHWLDYQIVALDSEKKVLFLVDKVRMKLLSYDIITGKLSEVEDGCRTDYLYYVACYSKLPILSSLEHRQETL</sequence>
<protein>
    <recommendedName>
        <fullName evidence="3">F-box associated domain-containing protein</fullName>
    </recommendedName>
</protein>
<evidence type="ECO:0008006" key="3">
    <source>
        <dbReference type="Google" id="ProtNLM"/>
    </source>
</evidence>
<evidence type="ECO:0000313" key="2">
    <source>
        <dbReference type="Proteomes" id="UP000011116"/>
    </source>
</evidence>
<dbReference type="EnsemblPlants" id="HORVU.MOREX.r3.1HG0088650.1">
    <property type="protein sequence ID" value="HORVU.MOREX.r3.1HG0088650.1.CDS1"/>
    <property type="gene ID" value="HORVU.MOREX.r3.1HG0088650"/>
</dbReference>
<evidence type="ECO:0000313" key="1">
    <source>
        <dbReference type="EnsemblPlants" id="HORVU.MOREX.r3.1HG0088650.1.CDS1"/>
    </source>
</evidence>
<proteinExistence type="predicted"/>
<name>A0A8I6WMT8_HORVV</name>
<accession>A0A8I6WMT8</accession>
<reference evidence="2" key="1">
    <citation type="journal article" date="2012" name="Nature">
        <title>A physical, genetic and functional sequence assembly of the barley genome.</title>
        <authorList>
            <consortium name="The International Barley Genome Sequencing Consortium"/>
            <person name="Mayer K.F."/>
            <person name="Waugh R."/>
            <person name="Brown J.W."/>
            <person name="Schulman A."/>
            <person name="Langridge P."/>
            <person name="Platzer M."/>
            <person name="Fincher G.B."/>
            <person name="Muehlbauer G.J."/>
            <person name="Sato K."/>
            <person name="Close T.J."/>
            <person name="Wise R.P."/>
            <person name="Stein N."/>
        </authorList>
    </citation>
    <scope>NUCLEOTIDE SEQUENCE [LARGE SCALE GENOMIC DNA]</scope>
    <source>
        <strain evidence="2">cv. Morex</strain>
    </source>
</reference>
<dbReference type="AlphaFoldDB" id="A0A8I6WMT8"/>
<organism evidence="1 2">
    <name type="scientific">Hordeum vulgare subsp. vulgare</name>
    <name type="common">Domesticated barley</name>
    <dbReference type="NCBI Taxonomy" id="112509"/>
    <lineage>
        <taxon>Eukaryota</taxon>
        <taxon>Viridiplantae</taxon>
        <taxon>Streptophyta</taxon>
        <taxon>Embryophyta</taxon>
        <taxon>Tracheophyta</taxon>
        <taxon>Spermatophyta</taxon>
        <taxon>Magnoliopsida</taxon>
        <taxon>Liliopsida</taxon>
        <taxon>Poales</taxon>
        <taxon>Poaceae</taxon>
        <taxon>BOP clade</taxon>
        <taxon>Pooideae</taxon>
        <taxon>Triticodae</taxon>
        <taxon>Triticeae</taxon>
        <taxon>Hordeinae</taxon>
        <taxon>Hordeum</taxon>
    </lineage>
</organism>
<dbReference type="Gramene" id="HORVU.MOREX.r3.1HG0088650.1">
    <property type="protein sequence ID" value="HORVU.MOREX.r3.1HG0088650.1.CDS1"/>
    <property type="gene ID" value="HORVU.MOREX.r3.1HG0088650"/>
</dbReference>
<dbReference type="Proteomes" id="UP000011116">
    <property type="component" value="Chromosome 1H"/>
</dbReference>
<reference evidence="1" key="3">
    <citation type="submission" date="2022-01" db="UniProtKB">
        <authorList>
            <consortium name="EnsemblPlants"/>
        </authorList>
    </citation>
    <scope>IDENTIFICATION</scope>
    <source>
        <strain evidence="1">subsp. vulgare</strain>
    </source>
</reference>
<reference evidence="1" key="2">
    <citation type="submission" date="2020-10" db="EMBL/GenBank/DDBJ databases">
        <authorList>
            <person name="Scholz U."/>
            <person name="Mascher M."/>
            <person name="Fiebig A."/>
        </authorList>
    </citation>
    <scope>NUCLEOTIDE SEQUENCE [LARGE SCALE GENOMIC DNA]</scope>
    <source>
        <strain evidence="1">cv. Morex</strain>
    </source>
</reference>